<keyword evidence="3" id="KW-1133">Transmembrane helix</keyword>
<dbReference type="Pfam" id="PF00015">
    <property type="entry name" value="MCPsignal"/>
    <property type="match status" value="1"/>
</dbReference>
<dbReference type="GO" id="GO:0020037">
    <property type="term" value="F:heme binding"/>
    <property type="evidence" value="ECO:0007669"/>
    <property type="project" value="InterPro"/>
</dbReference>
<feature type="transmembrane region" description="Helical" evidence="3">
    <location>
        <begin position="198"/>
        <end position="220"/>
    </location>
</feature>
<dbReference type="GO" id="GO:0007165">
    <property type="term" value="P:signal transduction"/>
    <property type="evidence" value="ECO:0007669"/>
    <property type="project" value="UniProtKB-KW"/>
</dbReference>
<evidence type="ECO:0000313" key="5">
    <source>
        <dbReference type="EMBL" id="QUI21614.1"/>
    </source>
</evidence>
<dbReference type="KEGG" id="vpy:HZI73_04590"/>
<keyword evidence="3" id="KW-0812">Transmembrane</keyword>
<keyword evidence="3" id="KW-0472">Membrane</keyword>
<evidence type="ECO:0000259" key="4">
    <source>
        <dbReference type="PROSITE" id="PS50111"/>
    </source>
</evidence>
<keyword evidence="1 2" id="KW-0807">Transducer</keyword>
<evidence type="ECO:0000313" key="6">
    <source>
        <dbReference type="Proteomes" id="UP000683246"/>
    </source>
</evidence>
<dbReference type="InterPro" id="IPR004089">
    <property type="entry name" value="MCPsignal_dom"/>
</dbReference>
<dbReference type="Pfam" id="PF07700">
    <property type="entry name" value="HNOB"/>
    <property type="match status" value="1"/>
</dbReference>
<feature type="domain" description="Methyl-accepting transducer" evidence="4">
    <location>
        <begin position="318"/>
        <end position="575"/>
    </location>
</feature>
<accession>A0A8J8SFR8</accession>
<dbReference type="PANTHER" id="PTHR32089">
    <property type="entry name" value="METHYL-ACCEPTING CHEMOTAXIS PROTEIN MCPB"/>
    <property type="match status" value="1"/>
</dbReference>
<dbReference type="RefSeq" id="WP_212697083.1">
    <property type="nucleotide sequence ID" value="NZ_CP058649.1"/>
</dbReference>
<feature type="transmembrane region" description="Helical" evidence="3">
    <location>
        <begin position="226"/>
        <end position="245"/>
    </location>
</feature>
<dbReference type="PANTHER" id="PTHR32089:SF112">
    <property type="entry name" value="LYSOZYME-LIKE PROTEIN-RELATED"/>
    <property type="match status" value="1"/>
</dbReference>
<dbReference type="GO" id="GO:0016020">
    <property type="term" value="C:membrane"/>
    <property type="evidence" value="ECO:0007669"/>
    <property type="project" value="InterPro"/>
</dbReference>
<evidence type="ECO:0000256" key="3">
    <source>
        <dbReference type="SAM" id="Phobius"/>
    </source>
</evidence>
<dbReference type="InterPro" id="IPR011644">
    <property type="entry name" value="Heme_NO-bd"/>
</dbReference>
<protein>
    <submittedName>
        <fullName evidence="5">Heme NO-binding domain-containing protein</fullName>
    </submittedName>
</protein>
<evidence type="ECO:0000256" key="2">
    <source>
        <dbReference type="PROSITE-ProRule" id="PRU00284"/>
    </source>
</evidence>
<dbReference type="PROSITE" id="PS50111">
    <property type="entry name" value="CHEMOTAXIS_TRANSDUC_2"/>
    <property type="match status" value="1"/>
</dbReference>
<keyword evidence="6" id="KW-1185">Reference proteome</keyword>
<dbReference type="Gene3D" id="3.90.1520.10">
    <property type="entry name" value="H-NOX domain"/>
    <property type="match status" value="1"/>
</dbReference>
<dbReference type="AlphaFoldDB" id="A0A8J8SFR8"/>
<evidence type="ECO:0000256" key="1">
    <source>
        <dbReference type="ARBA" id="ARBA00023224"/>
    </source>
</evidence>
<reference evidence="5" key="1">
    <citation type="submission" date="2020-07" db="EMBL/GenBank/DDBJ databases">
        <title>Vallitalea pronyensis genome.</title>
        <authorList>
            <person name="Postec A."/>
        </authorList>
    </citation>
    <scope>NUCLEOTIDE SEQUENCE</scope>
    <source>
        <strain evidence="5">FatNI3</strain>
    </source>
</reference>
<dbReference type="SMART" id="SM00283">
    <property type="entry name" value="MA"/>
    <property type="match status" value="1"/>
</dbReference>
<gene>
    <name evidence="5" type="ORF">HZI73_04590</name>
</gene>
<dbReference type="Proteomes" id="UP000683246">
    <property type="component" value="Chromosome"/>
</dbReference>
<dbReference type="InterPro" id="IPR038158">
    <property type="entry name" value="H-NOX_domain_sf"/>
</dbReference>
<proteinExistence type="predicted"/>
<organism evidence="5 6">
    <name type="scientific">Vallitalea pronyensis</name>
    <dbReference type="NCBI Taxonomy" id="1348613"/>
    <lineage>
        <taxon>Bacteria</taxon>
        <taxon>Bacillati</taxon>
        <taxon>Bacillota</taxon>
        <taxon>Clostridia</taxon>
        <taxon>Lachnospirales</taxon>
        <taxon>Vallitaleaceae</taxon>
        <taxon>Vallitalea</taxon>
    </lineage>
</organism>
<dbReference type="Gene3D" id="1.10.287.950">
    <property type="entry name" value="Methyl-accepting chemotaxis protein"/>
    <property type="match status" value="1"/>
</dbReference>
<sequence>MKGTVVSTWIKTCRKQYSDSVVNEALEVAGFNANTTFSPLEDVEDNRVYKLFSTIASKVNVDEAKLWRYIGKDNIVTFQQDYPGFFNHETLYHFLKSMNDVHSIVMKRFKGAKPPTLDLVPISSREAVFTYRSDRGMFEYFRGLLEGAASYFKEEINIQVLEQKDGELKLKLTFQKDIQYKKSFFMNKLFSFGFIKNVHVKISILTAVLVAIYMDVLFAFTDVDNSRALTAAALFGGSLICVYFASKILYRPYKEVIKEINNFSQRDYSVLAKIETRDQFEEIFDAINTYKTNIRKDFVGFKGMVDEMNTFSKSLSNIAFNMSNTSDEISDVVEQLATAAASQAEETESSIYTLNDNVNQINNLASEEQTNKGELESSVSKIENSYQEVKVTATEINKLLESFKQVQENGVNLKTKAEQITEIVAMVSSISGQTNLLALNASIEAARAGEAGKGFAVVADEVRNLSEETNDAVDKIKHNLSEFVLEIQRLVEDVDSQYKILVTENNSLGKAVSASSSANSNISTVADKMIETSRKLENESEAMTNVFQNIESLAAIAEENSASAQQVSANVTDYTVQIKNITDSISSFKNITTEFKEEISKYKI</sequence>
<dbReference type="SUPFAM" id="SSF111126">
    <property type="entry name" value="Ligand-binding domain in the NO signalling and Golgi transport"/>
    <property type="match status" value="1"/>
</dbReference>
<dbReference type="SUPFAM" id="SSF58104">
    <property type="entry name" value="Methyl-accepting chemotaxis protein (MCP) signaling domain"/>
    <property type="match status" value="1"/>
</dbReference>
<dbReference type="InterPro" id="IPR024096">
    <property type="entry name" value="NO_sig/Golgi_transp_ligand-bd"/>
</dbReference>
<name>A0A8J8SFR8_9FIRM</name>
<dbReference type="EMBL" id="CP058649">
    <property type="protein sequence ID" value="QUI21614.1"/>
    <property type="molecule type" value="Genomic_DNA"/>
</dbReference>